<dbReference type="RefSeq" id="XP_062686878.1">
    <property type="nucleotide sequence ID" value="XM_062826090.1"/>
</dbReference>
<evidence type="ECO:0000313" key="2">
    <source>
        <dbReference type="EMBL" id="KAK3355500.1"/>
    </source>
</evidence>
<keyword evidence="3" id="KW-1185">Reference proteome</keyword>
<protein>
    <recommendedName>
        <fullName evidence="4">Secreted protein</fullName>
    </recommendedName>
</protein>
<proteinExistence type="predicted"/>
<name>A0AAE0JQA0_9PEZI</name>
<reference evidence="2" key="1">
    <citation type="journal article" date="2023" name="Mol. Phylogenet. Evol.">
        <title>Genome-scale phylogeny and comparative genomics of the fungal order Sordariales.</title>
        <authorList>
            <person name="Hensen N."/>
            <person name="Bonometti L."/>
            <person name="Westerberg I."/>
            <person name="Brannstrom I.O."/>
            <person name="Guillou S."/>
            <person name="Cros-Aarteil S."/>
            <person name="Calhoun S."/>
            <person name="Haridas S."/>
            <person name="Kuo A."/>
            <person name="Mondo S."/>
            <person name="Pangilinan J."/>
            <person name="Riley R."/>
            <person name="LaButti K."/>
            <person name="Andreopoulos B."/>
            <person name="Lipzen A."/>
            <person name="Chen C."/>
            <person name="Yan M."/>
            <person name="Daum C."/>
            <person name="Ng V."/>
            <person name="Clum A."/>
            <person name="Steindorff A."/>
            <person name="Ohm R.A."/>
            <person name="Martin F."/>
            <person name="Silar P."/>
            <person name="Natvig D.O."/>
            <person name="Lalanne C."/>
            <person name="Gautier V."/>
            <person name="Ament-Velasquez S.L."/>
            <person name="Kruys A."/>
            <person name="Hutchinson M.I."/>
            <person name="Powell A.J."/>
            <person name="Barry K."/>
            <person name="Miller A.N."/>
            <person name="Grigoriev I.V."/>
            <person name="Debuchy R."/>
            <person name="Gladieux P."/>
            <person name="Hiltunen Thoren M."/>
            <person name="Johannesson H."/>
        </authorList>
    </citation>
    <scope>NUCLEOTIDE SEQUENCE</scope>
    <source>
        <strain evidence="2">CBS 560.94</strain>
    </source>
</reference>
<sequence length="96" mass="11144">MTSSCLSAFISFIPLVIQQPSYLSSRCHPSIPLPSCWMRWFKSPSSQTATFHLRLETVHERSCFNMCVKLIWSLSLQHCNFALALHQLHQHCHPLY</sequence>
<evidence type="ECO:0000313" key="3">
    <source>
        <dbReference type="Proteomes" id="UP001278500"/>
    </source>
</evidence>
<organism evidence="2 3">
    <name type="scientific">Neurospora tetraspora</name>
    <dbReference type="NCBI Taxonomy" id="94610"/>
    <lineage>
        <taxon>Eukaryota</taxon>
        <taxon>Fungi</taxon>
        <taxon>Dikarya</taxon>
        <taxon>Ascomycota</taxon>
        <taxon>Pezizomycotina</taxon>
        <taxon>Sordariomycetes</taxon>
        <taxon>Sordariomycetidae</taxon>
        <taxon>Sordariales</taxon>
        <taxon>Sordariaceae</taxon>
        <taxon>Neurospora</taxon>
    </lineage>
</organism>
<comment type="caution">
    <text evidence="2">The sequence shown here is derived from an EMBL/GenBank/DDBJ whole genome shotgun (WGS) entry which is preliminary data.</text>
</comment>
<keyword evidence="1" id="KW-0732">Signal</keyword>
<gene>
    <name evidence="2" type="ORF">B0H65DRAFT_452207</name>
</gene>
<accession>A0AAE0JQA0</accession>
<evidence type="ECO:0008006" key="4">
    <source>
        <dbReference type="Google" id="ProtNLM"/>
    </source>
</evidence>
<reference evidence="2" key="2">
    <citation type="submission" date="2023-06" db="EMBL/GenBank/DDBJ databases">
        <authorList>
            <consortium name="Lawrence Berkeley National Laboratory"/>
            <person name="Haridas S."/>
            <person name="Hensen N."/>
            <person name="Bonometti L."/>
            <person name="Westerberg I."/>
            <person name="Brannstrom I.O."/>
            <person name="Guillou S."/>
            <person name="Cros-Aarteil S."/>
            <person name="Calhoun S."/>
            <person name="Kuo A."/>
            <person name="Mondo S."/>
            <person name="Pangilinan J."/>
            <person name="Riley R."/>
            <person name="Labutti K."/>
            <person name="Andreopoulos B."/>
            <person name="Lipzen A."/>
            <person name="Chen C."/>
            <person name="Yanf M."/>
            <person name="Daum C."/>
            <person name="Ng V."/>
            <person name="Clum A."/>
            <person name="Steindorff A."/>
            <person name="Ohm R."/>
            <person name="Martin F."/>
            <person name="Silar P."/>
            <person name="Natvig D."/>
            <person name="Lalanne C."/>
            <person name="Gautier V."/>
            <person name="Ament-Velasquez S.L."/>
            <person name="Kruys A."/>
            <person name="Hutchinson M.I."/>
            <person name="Powell A.J."/>
            <person name="Barry K."/>
            <person name="Miller A.N."/>
            <person name="Grigoriev I.V."/>
            <person name="Debuchy R."/>
            <person name="Gladieux P."/>
            <person name="Thoren M.H."/>
            <person name="Johannesson H."/>
        </authorList>
    </citation>
    <scope>NUCLEOTIDE SEQUENCE</scope>
    <source>
        <strain evidence="2">CBS 560.94</strain>
    </source>
</reference>
<dbReference type="Proteomes" id="UP001278500">
    <property type="component" value="Unassembled WGS sequence"/>
</dbReference>
<feature type="chain" id="PRO_5042175805" description="Secreted protein" evidence="1">
    <location>
        <begin position="19"/>
        <end position="96"/>
    </location>
</feature>
<dbReference type="GeneID" id="87863244"/>
<dbReference type="AlphaFoldDB" id="A0AAE0JQA0"/>
<feature type="signal peptide" evidence="1">
    <location>
        <begin position="1"/>
        <end position="18"/>
    </location>
</feature>
<evidence type="ECO:0000256" key="1">
    <source>
        <dbReference type="SAM" id="SignalP"/>
    </source>
</evidence>
<dbReference type="EMBL" id="JAUEPP010000001">
    <property type="protein sequence ID" value="KAK3355500.1"/>
    <property type="molecule type" value="Genomic_DNA"/>
</dbReference>